<reference evidence="1 2" key="1">
    <citation type="submission" date="2019-02" db="EMBL/GenBank/DDBJ databases">
        <title>Genome sequencing of the rare red list fungi Dentipellis fragilis.</title>
        <authorList>
            <person name="Buettner E."/>
            <person name="Kellner H."/>
        </authorList>
    </citation>
    <scope>NUCLEOTIDE SEQUENCE [LARGE SCALE GENOMIC DNA]</scope>
    <source>
        <strain evidence="1 2">DSM 105465</strain>
    </source>
</reference>
<dbReference type="AlphaFoldDB" id="A0A4Y9XRR8"/>
<organism evidence="1 2">
    <name type="scientific">Dentipellis fragilis</name>
    <dbReference type="NCBI Taxonomy" id="205917"/>
    <lineage>
        <taxon>Eukaryota</taxon>
        <taxon>Fungi</taxon>
        <taxon>Dikarya</taxon>
        <taxon>Basidiomycota</taxon>
        <taxon>Agaricomycotina</taxon>
        <taxon>Agaricomycetes</taxon>
        <taxon>Russulales</taxon>
        <taxon>Hericiaceae</taxon>
        <taxon>Dentipellis</taxon>
    </lineage>
</organism>
<dbReference type="Proteomes" id="UP000298327">
    <property type="component" value="Unassembled WGS sequence"/>
</dbReference>
<sequence>MIEYYKYYSVLLDTIKRCPVKNLTLKSAFHANTGCTPKWLFQSLAEALPGLRSLDIEISSWHELIEPADKIFNSECDEALASLKNLQCFCLVLNTRCIACSRDDCVRIAQRLLQTSSIQYLAVRVCGQTYEWDRRTGVGESYWQRCGSGCTVREICSKEFTKARDKICYENGDPRLVSDVQQYYPV</sequence>
<protein>
    <submittedName>
        <fullName evidence="1">Uncharacterized protein</fullName>
    </submittedName>
</protein>
<gene>
    <name evidence="1" type="ORF">EVG20_g10303</name>
</gene>
<proteinExistence type="predicted"/>
<name>A0A4Y9XRR8_9AGAM</name>
<evidence type="ECO:0000313" key="1">
    <source>
        <dbReference type="EMBL" id="TFY53014.1"/>
    </source>
</evidence>
<accession>A0A4Y9XRR8</accession>
<dbReference type="EMBL" id="SEOQ01001214">
    <property type="protein sequence ID" value="TFY53014.1"/>
    <property type="molecule type" value="Genomic_DNA"/>
</dbReference>
<evidence type="ECO:0000313" key="2">
    <source>
        <dbReference type="Proteomes" id="UP000298327"/>
    </source>
</evidence>
<comment type="caution">
    <text evidence="1">The sequence shown here is derived from an EMBL/GenBank/DDBJ whole genome shotgun (WGS) entry which is preliminary data.</text>
</comment>
<keyword evidence="2" id="KW-1185">Reference proteome</keyword>